<name>E3N2C6_CAERE</name>
<dbReference type="EMBL" id="DS268512">
    <property type="protein sequence ID" value="EFO84100.1"/>
    <property type="molecule type" value="Genomic_DNA"/>
</dbReference>
<dbReference type="PANTHER" id="PTHR31379">
    <property type="entry name" value="F-BOX C PROTEIN-RELATED-RELATED"/>
    <property type="match status" value="1"/>
</dbReference>
<dbReference type="InterPro" id="IPR021942">
    <property type="entry name" value="DUF3557"/>
</dbReference>
<accession>E3N2C6</accession>
<evidence type="ECO:0000313" key="2">
    <source>
        <dbReference type="Proteomes" id="UP000008281"/>
    </source>
</evidence>
<dbReference type="Pfam" id="PF12078">
    <property type="entry name" value="DUF3557"/>
    <property type="match status" value="1"/>
</dbReference>
<organism evidence="2">
    <name type="scientific">Caenorhabditis remanei</name>
    <name type="common">Caenorhabditis vulgaris</name>
    <dbReference type="NCBI Taxonomy" id="31234"/>
    <lineage>
        <taxon>Eukaryota</taxon>
        <taxon>Metazoa</taxon>
        <taxon>Ecdysozoa</taxon>
        <taxon>Nematoda</taxon>
        <taxon>Chromadorea</taxon>
        <taxon>Rhabditida</taxon>
        <taxon>Rhabditina</taxon>
        <taxon>Rhabditomorpha</taxon>
        <taxon>Rhabditoidea</taxon>
        <taxon>Rhabditidae</taxon>
        <taxon>Peloderinae</taxon>
        <taxon>Caenorhabditis</taxon>
    </lineage>
</organism>
<proteinExistence type="predicted"/>
<dbReference type="HOGENOM" id="CLU_042576_0_1_1"/>
<dbReference type="Proteomes" id="UP000008281">
    <property type="component" value="Unassembled WGS sequence"/>
</dbReference>
<gene>
    <name evidence="1" type="ORF">CRE_16967</name>
</gene>
<dbReference type="InParanoid" id="E3N2C6"/>
<keyword evidence="2" id="KW-1185">Reference proteome</keyword>
<sequence>MTTRPKPLFYETAKCVALYMDANVRLQLYLRCPLFGTVHRSQTLRIRDLNVRPDNIEIDGTIYGLGVITQYTNQPNPRFVTFYNNIGGLQWDVDVYGLPTNKNGNMTSDNEEVASSQRQIKSLKEKLQNKKIGSNYIEDTQWQIEVAQWKVDVFQMRINKSPPPYCNYLQLGIRTGEDIRMERVVYEKPFKLIREYIEKRIFSNGNIQVRNLQIGGDRYVTKLVDFIGRGVVQQDTEPLCRYAPQGDLVKPLLSIREGCLEVRVLKVTGNVTNAVVSLQTVLSAVPLKQLRTVHQPFPDDPIIKTAHFVLIVGNLPFTALSSCPNNRTHIEESSAISNDQFTNVVNKWVESDMSVGTYYSMGDHEAQSVEELFAKFRNFPGAQSGENKETR</sequence>
<protein>
    <submittedName>
        <fullName evidence="1">Uncharacterized protein</fullName>
    </submittedName>
</protein>
<evidence type="ECO:0000313" key="1">
    <source>
        <dbReference type="EMBL" id="EFO84100.1"/>
    </source>
</evidence>
<dbReference type="PANTHER" id="PTHR31379:SF1">
    <property type="entry name" value="F-BOX C PROTEIN-RELATED"/>
    <property type="match status" value="1"/>
</dbReference>
<dbReference type="AlphaFoldDB" id="E3N2C6"/>
<dbReference type="eggNOG" id="ENOG502R8R9">
    <property type="taxonomic scope" value="Eukaryota"/>
</dbReference>
<reference evidence="1" key="1">
    <citation type="submission" date="2007-07" db="EMBL/GenBank/DDBJ databases">
        <title>PCAP assembly of the Caenorhabditis remanei genome.</title>
        <authorList>
            <consortium name="The Caenorhabditis remanei Sequencing Consortium"/>
            <person name="Wilson R.K."/>
        </authorList>
    </citation>
    <scope>NUCLEOTIDE SEQUENCE [LARGE SCALE GENOMIC DNA]</scope>
    <source>
        <strain evidence="1">PB4641</strain>
    </source>
</reference>